<feature type="compositionally biased region" description="Gly residues" evidence="1">
    <location>
        <begin position="108"/>
        <end position="131"/>
    </location>
</feature>
<sequence length="148" mass="15615">MSVVCMASFDVSFQDTTLQPPSPPSQSFSHHPRSKLATICCPPPPSPPSAVLATVITLSLSAIVNSMISPKHENKYTEGIKYIRTTKNQNQNKDRGDLSGGEVCAGIEGSGGGNERLGGGNERLGGGGGDVLRGDVRRQVSETWSYSP</sequence>
<feature type="region of interest" description="Disordered" evidence="1">
    <location>
        <begin position="87"/>
        <end position="148"/>
    </location>
</feature>
<gene>
    <name evidence="2" type="ORF">HID58_073930</name>
</gene>
<reference evidence="2 3" key="1">
    <citation type="submission" date="2021-05" db="EMBL/GenBank/DDBJ databases">
        <title>Genome Assembly of Synthetic Allotetraploid Brassica napus Reveals Homoeologous Exchanges between Subgenomes.</title>
        <authorList>
            <person name="Davis J.T."/>
        </authorList>
    </citation>
    <scope>NUCLEOTIDE SEQUENCE [LARGE SCALE GENOMIC DNA]</scope>
    <source>
        <strain evidence="3">cv. Da-Ae</strain>
        <tissue evidence="2">Seedling</tissue>
    </source>
</reference>
<evidence type="ECO:0000256" key="1">
    <source>
        <dbReference type="SAM" id="MobiDB-lite"/>
    </source>
</evidence>
<protein>
    <submittedName>
        <fullName evidence="2">Uncharacterized protein</fullName>
    </submittedName>
</protein>
<comment type="caution">
    <text evidence="2">The sequence shown here is derived from an EMBL/GenBank/DDBJ whole genome shotgun (WGS) entry which is preliminary data.</text>
</comment>
<organism evidence="2 3">
    <name type="scientific">Brassica napus</name>
    <name type="common">Rape</name>
    <dbReference type="NCBI Taxonomy" id="3708"/>
    <lineage>
        <taxon>Eukaryota</taxon>
        <taxon>Viridiplantae</taxon>
        <taxon>Streptophyta</taxon>
        <taxon>Embryophyta</taxon>
        <taxon>Tracheophyta</taxon>
        <taxon>Spermatophyta</taxon>
        <taxon>Magnoliopsida</taxon>
        <taxon>eudicotyledons</taxon>
        <taxon>Gunneridae</taxon>
        <taxon>Pentapetalae</taxon>
        <taxon>rosids</taxon>
        <taxon>malvids</taxon>
        <taxon>Brassicales</taxon>
        <taxon>Brassicaceae</taxon>
        <taxon>Brassiceae</taxon>
        <taxon>Brassica</taxon>
    </lineage>
</organism>
<proteinExistence type="predicted"/>
<dbReference type="Proteomes" id="UP000824890">
    <property type="component" value="Unassembled WGS sequence"/>
</dbReference>
<evidence type="ECO:0000313" key="2">
    <source>
        <dbReference type="EMBL" id="KAH0866908.1"/>
    </source>
</evidence>
<keyword evidence="3" id="KW-1185">Reference proteome</keyword>
<name>A0ABQ7YHY1_BRANA</name>
<accession>A0ABQ7YHY1</accession>
<dbReference type="EMBL" id="JAGKQM010000017">
    <property type="protein sequence ID" value="KAH0866908.1"/>
    <property type="molecule type" value="Genomic_DNA"/>
</dbReference>
<evidence type="ECO:0000313" key="3">
    <source>
        <dbReference type="Proteomes" id="UP000824890"/>
    </source>
</evidence>